<dbReference type="eggNOG" id="ENOG50337VK">
    <property type="taxonomic scope" value="Bacteria"/>
</dbReference>
<accession>E4TTV6</accession>
<evidence type="ECO:0000256" key="1">
    <source>
        <dbReference type="SAM" id="Phobius"/>
    </source>
</evidence>
<dbReference type="Proteomes" id="UP000008720">
    <property type="component" value="Chromosome"/>
</dbReference>
<feature type="transmembrane region" description="Helical" evidence="1">
    <location>
        <begin position="72"/>
        <end position="98"/>
    </location>
</feature>
<dbReference type="AlphaFoldDB" id="E4TTV6"/>
<feature type="transmembrane region" description="Helical" evidence="1">
    <location>
        <begin position="43"/>
        <end position="65"/>
    </location>
</feature>
<evidence type="ECO:0008006" key="4">
    <source>
        <dbReference type="Google" id="ProtNLM"/>
    </source>
</evidence>
<dbReference type="HOGENOM" id="CLU_137829_0_0_10"/>
<proteinExistence type="predicted"/>
<dbReference type="RefSeq" id="WP_013454154.1">
    <property type="nucleotide sequence ID" value="NC_014759.1"/>
</dbReference>
<keyword evidence="1" id="KW-0472">Membrane</keyword>
<organism evidence="2 3">
    <name type="scientific">Marivirga tractuosa (strain ATCC 23168 / DSM 4126 / NBRC 15989 / NCIMB 1408 / VKM B-1430 / H-43)</name>
    <name type="common">Microscilla tractuosa</name>
    <name type="synonym">Flexibacter tractuosus</name>
    <dbReference type="NCBI Taxonomy" id="643867"/>
    <lineage>
        <taxon>Bacteria</taxon>
        <taxon>Pseudomonadati</taxon>
        <taxon>Bacteroidota</taxon>
        <taxon>Cytophagia</taxon>
        <taxon>Cytophagales</taxon>
        <taxon>Marivirgaceae</taxon>
        <taxon>Marivirga</taxon>
    </lineage>
</organism>
<dbReference type="KEGG" id="mtt:Ftrac_2026"/>
<protein>
    <recommendedName>
        <fullName evidence="4">Integral membrane protein</fullName>
    </recommendedName>
</protein>
<sequence length="130" mass="14629">MISKKLIPPRKIFIIDAIGALLTATTLAVFVKFQEFIGMPTEILMALSLLAVVFFVYSLGCHLFLKAPKSTFLRVIAFGNLFYTILTSILVFIFFSQLELLGRLYFIAEAIVLIFLVITEFSIAKDIVKN</sequence>
<feature type="transmembrane region" description="Helical" evidence="1">
    <location>
        <begin position="104"/>
        <end position="124"/>
    </location>
</feature>
<evidence type="ECO:0000313" key="3">
    <source>
        <dbReference type="Proteomes" id="UP000008720"/>
    </source>
</evidence>
<gene>
    <name evidence="2" type="ordered locus">Ftrac_2026</name>
</gene>
<feature type="transmembrane region" description="Helical" evidence="1">
    <location>
        <begin position="12"/>
        <end position="31"/>
    </location>
</feature>
<dbReference type="EMBL" id="CP002349">
    <property type="protein sequence ID" value="ADR22011.1"/>
    <property type="molecule type" value="Genomic_DNA"/>
</dbReference>
<keyword evidence="3" id="KW-1185">Reference proteome</keyword>
<evidence type="ECO:0000313" key="2">
    <source>
        <dbReference type="EMBL" id="ADR22011.1"/>
    </source>
</evidence>
<keyword evidence="1" id="KW-0812">Transmembrane</keyword>
<name>E4TTV6_MARTH</name>
<reference evidence="2 3" key="1">
    <citation type="journal article" date="2011" name="Stand. Genomic Sci.">
        <title>Complete genome sequence of Marivirga tractuosa type strain (H-43).</title>
        <authorList>
            <person name="Pagani I."/>
            <person name="Chertkov O."/>
            <person name="Lapidus A."/>
            <person name="Lucas S."/>
            <person name="Del Rio T.G."/>
            <person name="Tice H."/>
            <person name="Copeland A."/>
            <person name="Cheng J.F."/>
            <person name="Nolan M."/>
            <person name="Saunders E."/>
            <person name="Pitluck S."/>
            <person name="Held B."/>
            <person name="Goodwin L."/>
            <person name="Liolios K."/>
            <person name="Ovchinikova G."/>
            <person name="Ivanova N."/>
            <person name="Mavromatis K."/>
            <person name="Pati A."/>
            <person name="Chen A."/>
            <person name="Palaniappan K."/>
            <person name="Land M."/>
            <person name="Hauser L."/>
            <person name="Jeffries C.D."/>
            <person name="Detter J.C."/>
            <person name="Han C."/>
            <person name="Tapia R."/>
            <person name="Ngatchou-Djao O.D."/>
            <person name="Rohde M."/>
            <person name="Goker M."/>
            <person name="Spring S."/>
            <person name="Sikorski J."/>
            <person name="Woyke T."/>
            <person name="Bristow J."/>
            <person name="Eisen J.A."/>
            <person name="Markowitz V."/>
            <person name="Hugenholtz P."/>
            <person name="Klenk H.P."/>
            <person name="Kyrpides N.C."/>
        </authorList>
    </citation>
    <scope>NUCLEOTIDE SEQUENCE [LARGE SCALE GENOMIC DNA]</scope>
    <source>
        <strain evidence="3">ATCC 23168 / DSM 4126 / NBRC 15989 / NCIMB 1408 / VKM B-1430 / H-43</strain>
    </source>
</reference>
<keyword evidence="1" id="KW-1133">Transmembrane helix</keyword>
<dbReference type="OrthoDB" id="680984at2"/>